<protein>
    <submittedName>
        <fullName evidence="3">Uncharacterized protein</fullName>
    </submittedName>
</protein>
<dbReference type="EnsemblProtists" id="EOD20289">
    <property type="protein sequence ID" value="EOD20289"/>
    <property type="gene ID" value="EMIHUDRAFT_242168"/>
</dbReference>
<accession>A0A0D3J9V4</accession>
<feature type="region of interest" description="Disordered" evidence="2">
    <location>
        <begin position="325"/>
        <end position="346"/>
    </location>
</feature>
<feature type="compositionally biased region" description="Acidic residues" evidence="2">
    <location>
        <begin position="156"/>
        <end position="166"/>
    </location>
</feature>
<feature type="compositionally biased region" description="Gly residues" evidence="2">
    <location>
        <begin position="56"/>
        <end position="87"/>
    </location>
</feature>
<evidence type="ECO:0000313" key="3">
    <source>
        <dbReference type="EnsemblProtists" id="EOD20289"/>
    </source>
</evidence>
<dbReference type="AlphaFoldDB" id="A0A0D3J9V4"/>
<feature type="region of interest" description="Disordered" evidence="2">
    <location>
        <begin position="50"/>
        <end position="106"/>
    </location>
</feature>
<feature type="coiled-coil region" evidence="1">
    <location>
        <begin position="360"/>
        <end position="387"/>
    </location>
</feature>
<proteinExistence type="predicted"/>
<dbReference type="KEGG" id="ehx:EMIHUDRAFT_242168"/>
<dbReference type="GeneID" id="17265840"/>
<organism evidence="3 4">
    <name type="scientific">Emiliania huxleyi (strain CCMP1516)</name>
    <dbReference type="NCBI Taxonomy" id="280463"/>
    <lineage>
        <taxon>Eukaryota</taxon>
        <taxon>Haptista</taxon>
        <taxon>Haptophyta</taxon>
        <taxon>Prymnesiophyceae</taxon>
        <taxon>Isochrysidales</taxon>
        <taxon>Noelaerhabdaceae</taxon>
        <taxon>Emiliania</taxon>
    </lineage>
</organism>
<dbReference type="Proteomes" id="UP000013827">
    <property type="component" value="Unassembled WGS sequence"/>
</dbReference>
<dbReference type="HOGENOM" id="CLU_659620_0_0_1"/>
<reference evidence="3" key="2">
    <citation type="submission" date="2024-10" db="UniProtKB">
        <authorList>
            <consortium name="EnsemblProtists"/>
        </authorList>
    </citation>
    <scope>IDENTIFICATION</scope>
</reference>
<evidence type="ECO:0000313" key="4">
    <source>
        <dbReference type="Proteomes" id="UP000013827"/>
    </source>
</evidence>
<feature type="region of interest" description="Disordered" evidence="2">
    <location>
        <begin position="152"/>
        <end position="172"/>
    </location>
</feature>
<dbReference type="PaxDb" id="2903-EOD20289"/>
<dbReference type="RefSeq" id="XP_005772718.1">
    <property type="nucleotide sequence ID" value="XM_005772661.1"/>
</dbReference>
<evidence type="ECO:0000256" key="2">
    <source>
        <dbReference type="SAM" id="MobiDB-lite"/>
    </source>
</evidence>
<sequence length="430" mass="44680">MAASRPTIAPDEDIAALLERAQVSAPISDKVVPQLLAQDVGSVAAPLEAGSSAVAGGDGTAGERAGGGVGTGAAEGAAAEGGIGGGTEVSSLDPLVPALPTSGDGTIDAAREDEEEWAAAAAAYRQVCPVRREVAVFEEYRRQAAAEGRAAAEAAAEAEMEEEEPETGSGEAAALAAPLRGLASAPGCAGTTDRVTSFSDTLRPACSATTASSSSSAAFIHAYRPPDPLSVGPCGVICAHGYATIWPAGYDEPCLLDGAAIRLLASAMATVRAYEDIEARRGRDGGDVRDVRCCRDVRSWAEVCAAAREREFKILARDSEKARKGRRAAEAAGEPEVAPSPAPPPVFKTLREKKAAQASAEGWAAEVARAEELYEELRERAPQHCRRGGKVLDAHDEQDDAEGGHRDWEEDPLGFDTNPMLLRAMCMAFE</sequence>
<evidence type="ECO:0000256" key="1">
    <source>
        <dbReference type="SAM" id="Coils"/>
    </source>
</evidence>
<keyword evidence="1" id="KW-0175">Coiled coil</keyword>
<reference evidence="4" key="1">
    <citation type="journal article" date="2013" name="Nature">
        <title>Pan genome of the phytoplankton Emiliania underpins its global distribution.</title>
        <authorList>
            <person name="Read B.A."/>
            <person name="Kegel J."/>
            <person name="Klute M.J."/>
            <person name="Kuo A."/>
            <person name="Lefebvre S.C."/>
            <person name="Maumus F."/>
            <person name="Mayer C."/>
            <person name="Miller J."/>
            <person name="Monier A."/>
            <person name="Salamov A."/>
            <person name="Young J."/>
            <person name="Aguilar M."/>
            <person name="Claverie J.M."/>
            <person name="Frickenhaus S."/>
            <person name="Gonzalez K."/>
            <person name="Herman E.K."/>
            <person name="Lin Y.C."/>
            <person name="Napier J."/>
            <person name="Ogata H."/>
            <person name="Sarno A.F."/>
            <person name="Shmutz J."/>
            <person name="Schroeder D."/>
            <person name="de Vargas C."/>
            <person name="Verret F."/>
            <person name="von Dassow P."/>
            <person name="Valentin K."/>
            <person name="Van de Peer Y."/>
            <person name="Wheeler G."/>
            <person name="Dacks J.B."/>
            <person name="Delwiche C.F."/>
            <person name="Dyhrman S.T."/>
            <person name="Glockner G."/>
            <person name="John U."/>
            <person name="Richards T."/>
            <person name="Worden A.Z."/>
            <person name="Zhang X."/>
            <person name="Grigoriev I.V."/>
            <person name="Allen A.E."/>
            <person name="Bidle K."/>
            <person name="Borodovsky M."/>
            <person name="Bowler C."/>
            <person name="Brownlee C."/>
            <person name="Cock J.M."/>
            <person name="Elias M."/>
            <person name="Gladyshev V.N."/>
            <person name="Groth M."/>
            <person name="Guda C."/>
            <person name="Hadaegh A."/>
            <person name="Iglesias-Rodriguez M.D."/>
            <person name="Jenkins J."/>
            <person name="Jones B.M."/>
            <person name="Lawson T."/>
            <person name="Leese F."/>
            <person name="Lindquist E."/>
            <person name="Lobanov A."/>
            <person name="Lomsadze A."/>
            <person name="Malik S.B."/>
            <person name="Marsh M.E."/>
            <person name="Mackinder L."/>
            <person name="Mock T."/>
            <person name="Mueller-Roeber B."/>
            <person name="Pagarete A."/>
            <person name="Parker M."/>
            <person name="Probert I."/>
            <person name="Quesneville H."/>
            <person name="Raines C."/>
            <person name="Rensing S.A."/>
            <person name="Riano-Pachon D.M."/>
            <person name="Richier S."/>
            <person name="Rokitta S."/>
            <person name="Shiraiwa Y."/>
            <person name="Soanes D.M."/>
            <person name="van der Giezen M."/>
            <person name="Wahlund T.M."/>
            <person name="Williams B."/>
            <person name="Wilson W."/>
            <person name="Wolfe G."/>
            <person name="Wurch L.L."/>
        </authorList>
    </citation>
    <scope>NUCLEOTIDE SEQUENCE</scope>
</reference>
<feature type="region of interest" description="Disordered" evidence="2">
    <location>
        <begin position="389"/>
        <end position="412"/>
    </location>
</feature>
<name>A0A0D3J9V4_EMIH1</name>
<keyword evidence="4" id="KW-1185">Reference proteome</keyword>